<dbReference type="GO" id="GO:0003677">
    <property type="term" value="F:DNA binding"/>
    <property type="evidence" value="ECO:0007669"/>
    <property type="project" value="InterPro"/>
</dbReference>
<dbReference type="Gene3D" id="1.10.10.10">
    <property type="entry name" value="Winged helix-like DNA-binding domain superfamily/Winged helix DNA-binding domain"/>
    <property type="match status" value="2"/>
</dbReference>
<evidence type="ECO:0000313" key="2">
    <source>
        <dbReference type="Proteomes" id="UP000176527"/>
    </source>
</evidence>
<dbReference type="Proteomes" id="UP000176527">
    <property type="component" value="Unassembled WGS sequence"/>
</dbReference>
<dbReference type="EMBL" id="MFDE01000011">
    <property type="protein sequence ID" value="OGE38803.1"/>
    <property type="molecule type" value="Genomic_DNA"/>
</dbReference>
<proteinExistence type="predicted"/>
<comment type="caution">
    <text evidence="1">The sequence shown here is derived from an EMBL/GenBank/DDBJ whole genome shotgun (WGS) entry which is preliminary data.</text>
</comment>
<organism evidence="1 2">
    <name type="scientific">Candidatus Daviesbacteria bacterium RIFCSPHIGHO2_12_FULL_37_11</name>
    <dbReference type="NCBI Taxonomy" id="1797777"/>
    <lineage>
        <taxon>Bacteria</taxon>
        <taxon>Candidatus Daviesiibacteriota</taxon>
    </lineage>
</organism>
<accession>A0A1F5KCX9</accession>
<evidence type="ECO:0000313" key="1">
    <source>
        <dbReference type="EMBL" id="OGE38803.1"/>
    </source>
</evidence>
<dbReference type="InterPro" id="IPR016032">
    <property type="entry name" value="Sig_transdc_resp-reg_C-effctor"/>
</dbReference>
<name>A0A1F5KCX9_9BACT</name>
<dbReference type="AlphaFoldDB" id="A0A1F5KCX9"/>
<protein>
    <submittedName>
        <fullName evidence="1">Uncharacterized protein</fullName>
    </submittedName>
</protein>
<gene>
    <name evidence="1" type="ORF">A3F00_02305</name>
</gene>
<dbReference type="InterPro" id="IPR036388">
    <property type="entry name" value="WH-like_DNA-bd_sf"/>
</dbReference>
<dbReference type="SUPFAM" id="SSF46894">
    <property type="entry name" value="C-terminal effector domain of the bipartite response regulators"/>
    <property type="match status" value="2"/>
</dbReference>
<sequence>MAIERESLPELITRAERLFKISAEITKHAETLGTEQGPERLNYRVMNGGNRSEIMISVGSMRRKIATVVLPNLERKQNEILEQLEPQIDVMVQERFRIDEIRQLNADGYLPADALELVEQDMSEFKQDLQSDYRRGLITRQEFIFEMYNKLSGRRPIETISGEVSIVATFDTGIQIPVKPEIPSTEPTEVTQVLLKPIQADETFVLSFDEDESEFVGSKLEEEKLPLSIINRRNREITRNGEVIKFTDLQWDTLMVVIQAGDSGILTKDLGRIIKKNHPNSVSNIGVHVQSLRRKLERDETDPKFIISDVAGINTRYFFKGEVKFASSRIVIFEEQNKILVDNREIELTAEEMKLLKVLVGNPGEIVTSRVLSTKSLGIEDPVVARISLKMTKLAKKINYPYGDKLIYSKMASMNSGYKLQNVNLATEEDKEKETVVSTAVAPEQLPATPMDVIPEIPVEIVSALQAPEAGILIDPGKIKEDPSMIQFLESLQEPAKILIEKFFESDYVPWLLAQIKKFQPDNEIEKKNFMQELAGQIFEQLGCLHFTQVFGDPDMFVLSPQEAIELYKEVYPDRKFSKIRKNSLNSGIEGVTVPDGLVIKNTGSSLAITGVIDYKLWARLIPRPEEFQKQLENYRYPLFIKGFWLGEGSRDPLLYGKLINKLRPEIPVKPLSINPEYKVIYGLPKNSSVKFPADGIETKYIPVDSRILGIFNDLLFDIVKNRYVIPLEEDFGRIITSFDESEFVEPTTELENIFILPDGQKVNNLSKQARQFVEFLKMLLEDRGMEEPLPKTAHIDSVIRELWFDDIDEINEDDIKAAKNRLGVLKTYVNKKLAEKNWKVVLVNDFIFEKAQEFTRPPKPGEVLYYTLMEIKPIGRENENGIERTRMYVKNIKSLIERGGVASPEHLQRAKGIAERFGIAFEQRLEEKGS</sequence>
<dbReference type="GO" id="GO:0006355">
    <property type="term" value="P:regulation of DNA-templated transcription"/>
    <property type="evidence" value="ECO:0007669"/>
    <property type="project" value="InterPro"/>
</dbReference>
<reference evidence="1 2" key="1">
    <citation type="journal article" date="2016" name="Nat. Commun.">
        <title>Thousands of microbial genomes shed light on interconnected biogeochemical processes in an aquifer system.</title>
        <authorList>
            <person name="Anantharaman K."/>
            <person name="Brown C.T."/>
            <person name="Hug L.A."/>
            <person name="Sharon I."/>
            <person name="Castelle C.J."/>
            <person name="Probst A.J."/>
            <person name="Thomas B.C."/>
            <person name="Singh A."/>
            <person name="Wilkins M.J."/>
            <person name="Karaoz U."/>
            <person name="Brodie E.L."/>
            <person name="Williams K.H."/>
            <person name="Hubbard S.S."/>
            <person name="Banfield J.F."/>
        </authorList>
    </citation>
    <scope>NUCLEOTIDE SEQUENCE [LARGE SCALE GENOMIC DNA]</scope>
</reference>